<gene>
    <name evidence="2" type="ORF">LO55_3428</name>
</gene>
<dbReference type="SUPFAM" id="SSF54593">
    <property type="entry name" value="Glyoxalase/Bleomycin resistance protein/Dihydroxybiphenyl dioxygenase"/>
    <property type="match status" value="1"/>
</dbReference>
<name>A0A1S2N4K8_9BURK</name>
<dbReference type="EMBL" id="JRYB01000001">
    <property type="protein sequence ID" value="OIJ39504.1"/>
    <property type="molecule type" value="Genomic_DNA"/>
</dbReference>
<dbReference type="GO" id="GO:0008168">
    <property type="term" value="F:methyltransferase activity"/>
    <property type="evidence" value="ECO:0007669"/>
    <property type="project" value="UniProtKB-KW"/>
</dbReference>
<feature type="domain" description="PhnB-like" evidence="1">
    <location>
        <begin position="7"/>
        <end position="125"/>
    </location>
</feature>
<dbReference type="RefSeq" id="WP_005667264.1">
    <property type="nucleotide sequence ID" value="NZ_CAUQYF010000067.1"/>
</dbReference>
<dbReference type="PANTHER" id="PTHR33990:SF2">
    <property type="entry name" value="PHNB-LIKE DOMAIN-CONTAINING PROTEIN"/>
    <property type="match status" value="1"/>
</dbReference>
<keyword evidence="2" id="KW-0489">Methyltransferase</keyword>
<proteinExistence type="predicted"/>
<dbReference type="PIRSF" id="PIRSF021700">
    <property type="entry name" value="3_dmu_93_MTrfase"/>
    <property type="match status" value="1"/>
</dbReference>
<dbReference type="Proteomes" id="UP000180246">
    <property type="component" value="Unassembled WGS sequence"/>
</dbReference>
<dbReference type="InterPro" id="IPR028973">
    <property type="entry name" value="PhnB-like"/>
</dbReference>
<evidence type="ECO:0000259" key="1">
    <source>
        <dbReference type="Pfam" id="PF06983"/>
    </source>
</evidence>
<dbReference type="Pfam" id="PF06983">
    <property type="entry name" value="3-dmu-9_3-mt"/>
    <property type="match status" value="1"/>
</dbReference>
<dbReference type="InterPro" id="IPR029068">
    <property type="entry name" value="Glyas_Bleomycin-R_OHBP_Dase"/>
</dbReference>
<dbReference type="AlphaFoldDB" id="A0A1S2N4K8"/>
<dbReference type="Gene3D" id="3.10.180.10">
    <property type="entry name" value="2,3-Dihydroxybiphenyl 1,2-Dioxygenase, domain 1"/>
    <property type="match status" value="1"/>
</dbReference>
<dbReference type="GO" id="GO:0032259">
    <property type="term" value="P:methylation"/>
    <property type="evidence" value="ECO:0007669"/>
    <property type="project" value="UniProtKB-KW"/>
</dbReference>
<dbReference type="CDD" id="cd06588">
    <property type="entry name" value="PhnB_like"/>
    <property type="match status" value="1"/>
</dbReference>
<evidence type="ECO:0000313" key="3">
    <source>
        <dbReference type="Proteomes" id="UP000180246"/>
    </source>
</evidence>
<organism evidence="2 3">
    <name type="scientific">Massilia timonae</name>
    <dbReference type="NCBI Taxonomy" id="47229"/>
    <lineage>
        <taxon>Bacteria</taxon>
        <taxon>Pseudomonadati</taxon>
        <taxon>Pseudomonadota</taxon>
        <taxon>Betaproteobacteria</taxon>
        <taxon>Burkholderiales</taxon>
        <taxon>Oxalobacteraceae</taxon>
        <taxon>Telluria group</taxon>
        <taxon>Massilia</taxon>
    </lineage>
</organism>
<comment type="caution">
    <text evidence="2">The sequence shown here is derived from an EMBL/GenBank/DDBJ whole genome shotgun (WGS) entry which is preliminary data.</text>
</comment>
<protein>
    <submittedName>
        <fullName evidence="2">3-demethylubiquinone-9 3-methyltransferase family protein</fullName>
    </submittedName>
</protein>
<accession>A0A1S2N4K8</accession>
<keyword evidence="2" id="KW-0830">Ubiquinone</keyword>
<sequence>MQLHAPIQPCLWFDTQAEEAVKHYISIFPDSRITHVSHYSAAGQDVHRMTPGSVMAVQFEVDGQPCIAMNGGPLFHFTEAVSFMVMCDSQEQIDYYWERLGEGGDEAARQCGWLKDRFGLSWQVTPTEIMSWMAGPQADAVMTALLPMKKIDVAALRAAAGLS</sequence>
<keyword evidence="2" id="KW-0808">Transferase</keyword>
<dbReference type="InterPro" id="IPR009725">
    <property type="entry name" value="3_dmu_93_MTrfase"/>
</dbReference>
<evidence type="ECO:0000313" key="2">
    <source>
        <dbReference type="EMBL" id="OIJ39504.1"/>
    </source>
</evidence>
<dbReference type="PANTHER" id="PTHR33990">
    <property type="entry name" value="PROTEIN YJDN-RELATED"/>
    <property type="match status" value="1"/>
</dbReference>
<reference evidence="2 3" key="1">
    <citation type="submission" date="2014-10" db="EMBL/GenBank/DDBJ databases">
        <authorList>
            <person name="Seo M.-J."/>
            <person name="Seok Y.J."/>
            <person name="Cha I.-T."/>
        </authorList>
    </citation>
    <scope>NUCLEOTIDE SEQUENCE [LARGE SCALE GENOMIC DNA]</scope>
    <source>
        <strain evidence="2 3">NEU</strain>
    </source>
</reference>